<dbReference type="AlphaFoldDB" id="A0A248UHP7"/>
<dbReference type="NCBIfam" id="TIGR01498">
    <property type="entry name" value="folK"/>
    <property type="match status" value="1"/>
</dbReference>
<dbReference type="GO" id="GO:0046654">
    <property type="term" value="P:tetrahydrofolate biosynthetic process"/>
    <property type="evidence" value="ECO:0007669"/>
    <property type="project" value="UniProtKB-UniPathway"/>
</dbReference>
<reference evidence="14 15" key="1">
    <citation type="submission" date="2017-07" db="EMBL/GenBank/DDBJ databases">
        <title>Phylogenetic study on the rhizospheric bacterium Ochrobactrum sp. A44.</title>
        <authorList>
            <person name="Krzyzanowska D.M."/>
            <person name="Ossowicki A."/>
            <person name="Rajewska M."/>
            <person name="Maciag T."/>
            <person name="Kaczynski Z."/>
            <person name="Czerwicka M."/>
            <person name="Jafra S."/>
        </authorList>
    </citation>
    <scope>NUCLEOTIDE SEQUENCE [LARGE SCALE GENOMIC DNA]</scope>
    <source>
        <strain evidence="14 15">A44</strain>
    </source>
</reference>
<dbReference type="PANTHER" id="PTHR43071">
    <property type="entry name" value="2-AMINO-4-HYDROXY-6-HYDROXYMETHYLDIHYDROPTERIDINE PYROPHOSPHOKINASE"/>
    <property type="match status" value="1"/>
</dbReference>
<dbReference type="EMBL" id="CP022604">
    <property type="protein sequence ID" value="ASV86188.1"/>
    <property type="molecule type" value="Genomic_DNA"/>
</dbReference>
<dbReference type="PANTHER" id="PTHR43071:SF1">
    <property type="entry name" value="2-AMINO-4-HYDROXY-6-HYDROXYMETHYLDIHYDROPTERIDINE PYROPHOSPHOKINASE"/>
    <property type="match status" value="1"/>
</dbReference>
<dbReference type="CDD" id="cd00483">
    <property type="entry name" value="HPPK"/>
    <property type="match status" value="1"/>
</dbReference>
<comment type="function">
    <text evidence="10">Catalyzes the transfer of pyrophosphate from adenosine triphosphate (ATP) to 6-hydroxymethyl-7,8-dihydropterin, an enzymatic step in folate biosynthesis pathway.</text>
</comment>
<evidence type="ECO:0000256" key="7">
    <source>
        <dbReference type="ARBA" id="ARBA00022777"/>
    </source>
</evidence>
<evidence type="ECO:0000256" key="3">
    <source>
        <dbReference type="ARBA" id="ARBA00013253"/>
    </source>
</evidence>
<evidence type="ECO:0000256" key="2">
    <source>
        <dbReference type="ARBA" id="ARBA00005810"/>
    </source>
</evidence>
<dbReference type="Gene3D" id="3.30.70.560">
    <property type="entry name" value="7,8-Dihydro-6-hydroxymethylpterin-pyrophosphokinase HPPK"/>
    <property type="match status" value="1"/>
</dbReference>
<gene>
    <name evidence="14" type="primary">folK</name>
    <name evidence="14" type="ORF">CES85_1150</name>
</gene>
<keyword evidence="9" id="KW-0289">Folate biosynthesis</keyword>
<dbReference type="GO" id="GO:0046656">
    <property type="term" value="P:folic acid biosynthetic process"/>
    <property type="evidence" value="ECO:0007669"/>
    <property type="project" value="UniProtKB-KW"/>
</dbReference>
<feature type="domain" description="7,8-dihydro-6-hydroxymethylpterin-pyrophosphokinase" evidence="13">
    <location>
        <begin position="98"/>
        <end position="109"/>
    </location>
</feature>
<dbReference type="InterPro" id="IPR035907">
    <property type="entry name" value="Hppk_sf"/>
</dbReference>
<sequence>MSNAVIYHAWPYRAWIGLGGNIDDPVASMAKALKLLEARADTKVVAVSNVYRTPPWGKTDQAWFHNACAEIETALEPLKLIETCLDVERSLKRVRLERWGPRIIDIDILAMEKSGEAVIMNEPALELPHPRIQERAFVLVPLNDIAPTLKIAGKSVSEWELACACSEIEKARTDAGWWLEYID</sequence>
<comment type="similarity">
    <text evidence="2">Belongs to the HPPK family.</text>
</comment>
<evidence type="ECO:0000256" key="10">
    <source>
        <dbReference type="ARBA" id="ARBA00029409"/>
    </source>
</evidence>
<dbReference type="Proteomes" id="UP000215256">
    <property type="component" value="Chromosome 1"/>
</dbReference>
<dbReference type="SUPFAM" id="SSF55083">
    <property type="entry name" value="6-hydroxymethyl-7,8-dihydropterin pyrophosphokinase, HPPK"/>
    <property type="match status" value="1"/>
</dbReference>
<dbReference type="GO" id="GO:0016301">
    <property type="term" value="F:kinase activity"/>
    <property type="evidence" value="ECO:0007669"/>
    <property type="project" value="UniProtKB-KW"/>
</dbReference>
<protein>
    <recommendedName>
        <fullName evidence="4">2-amino-4-hydroxy-6-hydroxymethyldihydropteridine pyrophosphokinase</fullName>
        <ecNumber evidence="3">2.7.6.3</ecNumber>
    </recommendedName>
    <alternativeName>
        <fullName evidence="11">6-hydroxymethyl-7,8-dihydropterin pyrophosphokinase</fullName>
    </alternativeName>
    <alternativeName>
        <fullName evidence="12">7,8-dihydro-6-hydroxymethylpterin-pyrophosphokinase</fullName>
    </alternativeName>
</protein>
<dbReference type="Pfam" id="PF01288">
    <property type="entry name" value="HPPK"/>
    <property type="match status" value="1"/>
</dbReference>
<evidence type="ECO:0000256" key="12">
    <source>
        <dbReference type="ARBA" id="ARBA00033413"/>
    </source>
</evidence>
<keyword evidence="5 14" id="KW-0808">Transferase</keyword>
<dbReference type="GO" id="GO:0005524">
    <property type="term" value="F:ATP binding"/>
    <property type="evidence" value="ECO:0007669"/>
    <property type="project" value="UniProtKB-KW"/>
</dbReference>
<dbReference type="RefSeq" id="WP_095446649.1">
    <property type="nucleotide sequence ID" value="NZ_CP022604.1"/>
</dbReference>
<dbReference type="GO" id="GO:0003848">
    <property type="term" value="F:2-amino-4-hydroxy-6-hydroxymethyldihydropteridine diphosphokinase activity"/>
    <property type="evidence" value="ECO:0007669"/>
    <property type="project" value="UniProtKB-EC"/>
</dbReference>
<dbReference type="InterPro" id="IPR000550">
    <property type="entry name" value="Hppk"/>
</dbReference>
<evidence type="ECO:0000256" key="9">
    <source>
        <dbReference type="ARBA" id="ARBA00022909"/>
    </source>
</evidence>
<evidence type="ECO:0000313" key="14">
    <source>
        <dbReference type="EMBL" id="ASV86188.1"/>
    </source>
</evidence>
<evidence type="ECO:0000256" key="6">
    <source>
        <dbReference type="ARBA" id="ARBA00022741"/>
    </source>
</evidence>
<evidence type="ECO:0000259" key="13">
    <source>
        <dbReference type="PROSITE" id="PS00794"/>
    </source>
</evidence>
<dbReference type="OrthoDB" id="9808041at2"/>
<accession>A0A248UHP7</accession>
<dbReference type="EC" id="2.7.6.3" evidence="3"/>
<evidence type="ECO:0000256" key="4">
    <source>
        <dbReference type="ARBA" id="ARBA00016218"/>
    </source>
</evidence>
<name>A0A248UHP7_9HYPH</name>
<evidence type="ECO:0000256" key="1">
    <source>
        <dbReference type="ARBA" id="ARBA00005051"/>
    </source>
</evidence>
<organism evidence="14 15">
    <name type="scientific">Ochrobactrum quorumnocens</name>
    <dbReference type="NCBI Taxonomy" id="271865"/>
    <lineage>
        <taxon>Bacteria</taxon>
        <taxon>Pseudomonadati</taxon>
        <taxon>Pseudomonadota</taxon>
        <taxon>Alphaproteobacteria</taxon>
        <taxon>Hyphomicrobiales</taxon>
        <taxon>Brucellaceae</taxon>
        <taxon>Brucella/Ochrobactrum group</taxon>
        <taxon>Ochrobactrum</taxon>
    </lineage>
</organism>
<evidence type="ECO:0000313" key="15">
    <source>
        <dbReference type="Proteomes" id="UP000215256"/>
    </source>
</evidence>
<evidence type="ECO:0000256" key="11">
    <source>
        <dbReference type="ARBA" id="ARBA00029766"/>
    </source>
</evidence>
<keyword evidence="6" id="KW-0547">Nucleotide-binding</keyword>
<evidence type="ECO:0000256" key="8">
    <source>
        <dbReference type="ARBA" id="ARBA00022840"/>
    </source>
</evidence>
<dbReference type="UniPathway" id="UPA00077">
    <property type="reaction ID" value="UER00155"/>
</dbReference>
<keyword evidence="8" id="KW-0067">ATP-binding</keyword>
<comment type="pathway">
    <text evidence="1">Cofactor biosynthesis; tetrahydrofolate biosynthesis; 2-amino-4-hydroxy-6-hydroxymethyl-7,8-dihydropteridine diphosphate from 7,8-dihydroneopterin triphosphate: step 4/4.</text>
</comment>
<dbReference type="KEGG" id="och:CES85_1150"/>
<proteinExistence type="inferred from homology"/>
<keyword evidence="7 14" id="KW-0418">Kinase</keyword>
<dbReference type="PROSITE" id="PS00794">
    <property type="entry name" value="HPPK"/>
    <property type="match status" value="1"/>
</dbReference>
<evidence type="ECO:0000256" key="5">
    <source>
        <dbReference type="ARBA" id="ARBA00022679"/>
    </source>
</evidence>